<keyword evidence="3" id="KW-1185">Reference proteome</keyword>
<feature type="compositionally biased region" description="Acidic residues" evidence="1">
    <location>
        <begin position="7"/>
        <end position="46"/>
    </location>
</feature>
<sequence>MAVGVVVEDEDVDFDESEEDPDDPDEDSVEEDFGLLSEEDESEEAPTVELLPDRLSVR</sequence>
<protein>
    <submittedName>
        <fullName evidence="2">Uncharacterized protein</fullName>
    </submittedName>
</protein>
<organism evidence="2 3">
    <name type="scientific">Allokutzneria multivorans</name>
    <dbReference type="NCBI Taxonomy" id="1142134"/>
    <lineage>
        <taxon>Bacteria</taxon>
        <taxon>Bacillati</taxon>
        <taxon>Actinomycetota</taxon>
        <taxon>Actinomycetes</taxon>
        <taxon>Pseudonocardiales</taxon>
        <taxon>Pseudonocardiaceae</taxon>
        <taxon>Allokutzneria</taxon>
    </lineage>
</organism>
<evidence type="ECO:0000313" key="2">
    <source>
        <dbReference type="EMBL" id="GAA3992525.1"/>
    </source>
</evidence>
<comment type="caution">
    <text evidence="2">The sequence shown here is derived from an EMBL/GenBank/DDBJ whole genome shotgun (WGS) entry which is preliminary data.</text>
</comment>
<dbReference type="Proteomes" id="UP001501747">
    <property type="component" value="Unassembled WGS sequence"/>
</dbReference>
<name>A0ABP7R4M5_9PSEU</name>
<evidence type="ECO:0000313" key="3">
    <source>
        <dbReference type="Proteomes" id="UP001501747"/>
    </source>
</evidence>
<gene>
    <name evidence="2" type="ORF">GCM10022247_09600</name>
</gene>
<reference evidence="3" key="1">
    <citation type="journal article" date="2019" name="Int. J. Syst. Evol. Microbiol.">
        <title>The Global Catalogue of Microorganisms (GCM) 10K type strain sequencing project: providing services to taxonomists for standard genome sequencing and annotation.</title>
        <authorList>
            <consortium name="The Broad Institute Genomics Platform"/>
            <consortium name="The Broad Institute Genome Sequencing Center for Infectious Disease"/>
            <person name="Wu L."/>
            <person name="Ma J."/>
        </authorList>
    </citation>
    <scope>NUCLEOTIDE SEQUENCE [LARGE SCALE GENOMIC DNA]</scope>
    <source>
        <strain evidence="3">JCM 17342</strain>
    </source>
</reference>
<evidence type="ECO:0000256" key="1">
    <source>
        <dbReference type="SAM" id="MobiDB-lite"/>
    </source>
</evidence>
<dbReference type="EMBL" id="BAABAL010000005">
    <property type="protein sequence ID" value="GAA3992525.1"/>
    <property type="molecule type" value="Genomic_DNA"/>
</dbReference>
<accession>A0ABP7R4M5</accession>
<proteinExistence type="predicted"/>
<feature type="region of interest" description="Disordered" evidence="1">
    <location>
        <begin position="1"/>
        <end position="58"/>
    </location>
</feature>
<dbReference type="RefSeq" id="WP_425549194.1">
    <property type="nucleotide sequence ID" value="NZ_BAABAL010000005.1"/>
</dbReference>